<feature type="compositionally biased region" description="Basic and acidic residues" evidence="9">
    <location>
        <begin position="426"/>
        <end position="438"/>
    </location>
</feature>
<dbReference type="Proteomes" id="UP000197138">
    <property type="component" value="Unassembled WGS sequence"/>
</dbReference>
<comment type="similarity">
    <text evidence="2 8">Belongs to the DHHC palmitoyltransferase family.</text>
</comment>
<dbReference type="PANTHER" id="PTHR22883">
    <property type="entry name" value="ZINC FINGER DHHC DOMAIN CONTAINING PROTEIN"/>
    <property type="match status" value="1"/>
</dbReference>
<evidence type="ECO:0000313" key="11">
    <source>
        <dbReference type="EMBL" id="OWM89511.1"/>
    </source>
</evidence>
<feature type="region of interest" description="Disordered" evidence="9">
    <location>
        <begin position="90"/>
        <end position="135"/>
    </location>
</feature>
<sequence>MRKHGWQLPYHPLQVVAVSVFLALGFAFYVFFLPFVGKKPFQYAVMGIYTLLITCAFSLYIWAAGSDPADRGVFRSKRYLEIPDSGKLARQKDSKLDGEPISSMQEASESEPVDMKLEDSEAKQPASQRTGSPSKRGHCFSWAFLPCGLLFECCSSREKSSARHSIEDEMFYCSLCEVEVSKFSKHCRVCDKCVDNFDHHCRWLNNCIGKKNYRQFFTLMVSALLLLILQWCMGILVLIRCFLERKLFSVNIAVKLGSSFSLAPFAVVVAMCTVLAMIATLPLAQLFLFHLLLIKKGISTYDYIVALRDQEQDQQGIGGQQSQQMSPMSSLTGLSSTSSFAAFHRGGGAWCTPPRLFVEDQYDVVPPENASVSSFGKKTLQEETMKKKSSGAVRISPWALARLNAEEVSRMAAEARKRSKILQPVVRREAPLEPERPGSKSKQTVPMEPSTNISSRGFGQDLVGLHLNARSAFQTSRATYNPTGPIGSSPESSLDSPDIRPFHQPLPSVITAANRGIPIPLPRNSASDGYEASGGEDSDRVPSRFTERPMNRSSRLFSSSGQDERVVRLKGSSSSSQIISRKF</sequence>
<feature type="compositionally biased region" description="Basic and acidic residues" evidence="9">
    <location>
        <begin position="537"/>
        <end position="550"/>
    </location>
</feature>
<keyword evidence="4 8" id="KW-0812">Transmembrane</keyword>
<evidence type="ECO:0000313" key="13">
    <source>
        <dbReference type="Proteomes" id="UP000515151"/>
    </source>
</evidence>
<feature type="compositionally biased region" description="Polar residues" evidence="9">
    <location>
        <begin position="551"/>
        <end position="561"/>
    </location>
</feature>
<dbReference type="PROSITE" id="PS50216">
    <property type="entry name" value="DHHC"/>
    <property type="match status" value="1"/>
</dbReference>
<evidence type="ECO:0000256" key="8">
    <source>
        <dbReference type="RuleBase" id="RU079119"/>
    </source>
</evidence>
<evidence type="ECO:0000313" key="14">
    <source>
        <dbReference type="RefSeq" id="XP_031386243.1"/>
    </source>
</evidence>
<evidence type="ECO:0000256" key="7">
    <source>
        <dbReference type="ARBA" id="ARBA00023315"/>
    </source>
</evidence>
<gene>
    <name evidence="14" type="primary">LOC116199835</name>
    <name evidence="11" type="ORF">CDL15_Pgr024259</name>
</gene>
<accession>A0A218XYE6</accession>
<dbReference type="InterPro" id="IPR001594">
    <property type="entry name" value="Palmitoyltrfase_DHHC"/>
</dbReference>
<dbReference type="GO" id="GO:0005794">
    <property type="term" value="C:Golgi apparatus"/>
    <property type="evidence" value="ECO:0007669"/>
    <property type="project" value="TreeGrafter"/>
</dbReference>
<comment type="domain">
    <text evidence="8">The DHHC domain is required for palmitoyltransferase activity.</text>
</comment>
<reference evidence="11" key="2">
    <citation type="submission" date="2017-06" db="EMBL/GenBank/DDBJ databases">
        <title>The pomegranate genome and the genomics of punicalagin biosynthesis.</title>
        <authorList>
            <person name="Xu C."/>
        </authorList>
    </citation>
    <scope>NUCLEOTIDE SEQUENCE [LARGE SCALE GENOMIC DNA]</scope>
    <source>
        <tissue evidence="11">Fresh leaf</tissue>
    </source>
</reference>
<proteinExistence type="inferred from homology"/>
<protein>
    <recommendedName>
        <fullName evidence="8">S-acyltransferase</fullName>
        <ecNumber evidence="8">2.3.1.225</ecNumber>
    </recommendedName>
    <alternativeName>
        <fullName evidence="8">Palmitoyltransferase</fullName>
    </alternativeName>
</protein>
<feature type="transmembrane region" description="Helical" evidence="8">
    <location>
        <begin position="259"/>
        <end position="289"/>
    </location>
</feature>
<evidence type="ECO:0000313" key="12">
    <source>
        <dbReference type="Proteomes" id="UP000197138"/>
    </source>
</evidence>
<dbReference type="GO" id="GO:0019706">
    <property type="term" value="F:protein-cysteine S-palmitoyltransferase activity"/>
    <property type="evidence" value="ECO:0007669"/>
    <property type="project" value="UniProtKB-EC"/>
</dbReference>
<feature type="compositionally biased region" description="Basic and acidic residues" evidence="9">
    <location>
        <begin position="113"/>
        <end position="122"/>
    </location>
</feature>
<feature type="domain" description="Palmitoyltransferase DHHC" evidence="10">
    <location>
        <begin position="168"/>
        <end position="304"/>
    </location>
</feature>
<keyword evidence="5 8" id="KW-1133">Transmembrane helix</keyword>
<evidence type="ECO:0000259" key="10">
    <source>
        <dbReference type="Pfam" id="PF01529"/>
    </source>
</evidence>
<reference evidence="13" key="3">
    <citation type="journal article" date="2020" name="Plant Biotechnol. J.">
        <title>The pomegranate (Punica granatum L.) draft genome dissects genetic divergence between soft- and hard-seeded cultivars.</title>
        <authorList>
            <person name="Luo X."/>
            <person name="Li H."/>
            <person name="Wu Z."/>
            <person name="Yao W."/>
            <person name="Zhao P."/>
            <person name="Cao D."/>
            <person name="Yu H."/>
            <person name="Li K."/>
            <person name="Poudel K."/>
            <person name="Zhao D."/>
            <person name="Zhang F."/>
            <person name="Xia X."/>
            <person name="Chen L."/>
            <person name="Wang Q."/>
            <person name="Jing D."/>
            <person name="Cao S."/>
        </authorList>
    </citation>
    <scope>NUCLEOTIDE SEQUENCE [LARGE SCALE GENOMIC DNA]</scope>
</reference>
<keyword evidence="13" id="KW-1185">Reference proteome</keyword>
<evidence type="ECO:0000256" key="2">
    <source>
        <dbReference type="ARBA" id="ARBA00008574"/>
    </source>
</evidence>
<name>A0A218XYE6_PUNGR</name>
<evidence type="ECO:0000256" key="1">
    <source>
        <dbReference type="ARBA" id="ARBA00004127"/>
    </source>
</evidence>
<organism evidence="11 12">
    <name type="scientific">Punica granatum</name>
    <name type="common">Pomegranate</name>
    <dbReference type="NCBI Taxonomy" id="22663"/>
    <lineage>
        <taxon>Eukaryota</taxon>
        <taxon>Viridiplantae</taxon>
        <taxon>Streptophyta</taxon>
        <taxon>Embryophyta</taxon>
        <taxon>Tracheophyta</taxon>
        <taxon>Spermatophyta</taxon>
        <taxon>Magnoliopsida</taxon>
        <taxon>eudicotyledons</taxon>
        <taxon>Gunneridae</taxon>
        <taxon>Pentapetalae</taxon>
        <taxon>rosids</taxon>
        <taxon>malvids</taxon>
        <taxon>Myrtales</taxon>
        <taxon>Lythraceae</taxon>
        <taxon>Punica</taxon>
    </lineage>
</organism>
<dbReference type="GO" id="GO:0005783">
    <property type="term" value="C:endoplasmic reticulum"/>
    <property type="evidence" value="ECO:0007669"/>
    <property type="project" value="TreeGrafter"/>
</dbReference>
<dbReference type="Proteomes" id="UP000515151">
    <property type="component" value="Chromosome 3"/>
</dbReference>
<evidence type="ECO:0000256" key="9">
    <source>
        <dbReference type="SAM" id="MobiDB-lite"/>
    </source>
</evidence>
<dbReference type="GeneID" id="116199835"/>
<comment type="subcellular location">
    <subcellularLocation>
        <location evidence="1">Endomembrane system</location>
        <topology evidence="1">Multi-pass membrane protein</topology>
    </subcellularLocation>
</comment>
<feature type="region of interest" description="Disordered" evidence="9">
    <location>
        <begin position="478"/>
        <end position="504"/>
    </location>
</feature>
<dbReference type="GO" id="GO:0006612">
    <property type="term" value="P:protein targeting to membrane"/>
    <property type="evidence" value="ECO:0007669"/>
    <property type="project" value="TreeGrafter"/>
</dbReference>
<dbReference type="RefSeq" id="XP_031386243.1">
    <property type="nucleotide sequence ID" value="XM_031530383.1"/>
</dbReference>
<reference evidence="14" key="4">
    <citation type="submission" date="2025-04" db="UniProtKB">
        <authorList>
            <consortium name="RefSeq"/>
        </authorList>
    </citation>
    <scope>IDENTIFICATION</scope>
    <source>
        <tissue evidence="14">Leaf</tissue>
    </source>
</reference>
<feature type="region of interest" description="Disordered" evidence="9">
    <location>
        <begin position="425"/>
        <end position="458"/>
    </location>
</feature>
<keyword evidence="6 8" id="KW-0472">Membrane</keyword>
<dbReference type="EMBL" id="MTKT01000666">
    <property type="protein sequence ID" value="OWM89511.1"/>
    <property type="molecule type" value="Genomic_DNA"/>
</dbReference>
<keyword evidence="7 8" id="KW-0012">Acyltransferase</keyword>
<evidence type="ECO:0000256" key="3">
    <source>
        <dbReference type="ARBA" id="ARBA00022679"/>
    </source>
</evidence>
<feature type="transmembrane region" description="Helical" evidence="8">
    <location>
        <begin position="216"/>
        <end position="239"/>
    </location>
</feature>
<feature type="compositionally biased region" description="Polar residues" evidence="9">
    <location>
        <begin position="440"/>
        <end position="457"/>
    </location>
</feature>
<evidence type="ECO:0000256" key="4">
    <source>
        <dbReference type="ARBA" id="ARBA00022692"/>
    </source>
</evidence>
<dbReference type="OrthoDB" id="9909019at2759"/>
<dbReference type="Pfam" id="PF01529">
    <property type="entry name" value="DHHC"/>
    <property type="match status" value="1"/>
</dbReference>
<feature type="transmembrane region" description="Helical" evidence="8">
    <location>
        <begin position="41"/>
        <end position="62"/>
    </location>
</feature>
<dbReference type="InterPro" id="IPR039859">
    <property type="entry name" value="PFA4/ZDH16/20/ERF2-like"/>
</dbReference>
<dbReference type="EC" id="2.3.1.225" evidence="8"/>
<feature type="compositionally biased region" description="Low complexity" evidence="9">
    <location>
        <begin position="572"/>
        <end position="583"/>
    </location>
</feature>
<reference evidence="12" key="1">
    <citation type="journal article" date="2017" name="Plant J.">
        <title>The pomegranate (Punica granatum L.) genome and the genomics of punicalagin biosynthesis.</title>
        <authorList>
            <person name="Qin G."/>
            <person name="Xu C."/>
            <person name="Ming R."/>
            <person name="Tang H."/>
            <person name="Guyot R."/>
            <person name="Kramer E.M."/>
            <person name="Hu Y."/>
            <person name="Yi X."/>
            <person name="Qi Y."/>
            <person name="Xu X."/>
            <person name="Gao Z."/>
            <person name="Pan H."/>
            <person name="Jian J."/>
            <person name="Tian Y."/>
            <person name="Yue Z."/>
            <person name="Xu Y."/>
        </authorList>
    </citation>
    <scope>NUCLEOTIDE SEQUENCE [LARGE SCALE GENOMIC DNA]</scope>
    <source>
        <strain evidence="12">cv. Dabenzi</strain>
    </source>
</reference>
<dbReference type="AlphaFoldDB" id="A0A218XYE6"/>
<evidence type="ECO:0000256" key="5">
    <source>
        <dbReference type="ARBA" id="ARBA00022989"/>
    </source>
</evidence>
<feature type="transmembrane region" description="Helical" evidence="8">
    <location>
        <begin position="12"/>
        <end position="35"/>
    </location>
</feature>
<dbReference type="PANTHER" id="PTHR22883:SF265">
    <property type="entry name" value="PROTEIN S-ACYLTRANSFERASE 22-RELATED"/>
    <property type="match status" value="1"/>
</dbReference>
<evidence type="ECO:0000256" key="6">
    <source>
        <dbReference type="ARBA" id="ARBA00023136"/>
    </source>
</evidence>
<comment type="catalytic activity">
    <reaction evidence="8">
        <text>L-cysteinyl-[protein] + hexadecanoyl-CoA = S-hexadecanoyl-L-cysteinyl-[protein] + CoA</text>
        <dbReference type="Rhea" id="RHEA:36683"/>
        <dbReference type="Rhea" id="RHEA-COMP:10131"/>
        <dbReference type="Rhea" id="RHEA-COMP:11032"/>
        <dbReference type="ChEBI" id="CHEBI:29950"/>
        <dbReference type="ChEBI" id="CHEBI:57287"/>
        <dbReference type="ChEBI" id="CHEBI:57379"/>
        <dbReference type="ChEBI" id="CHEBI:74151"/>
        <dbReference type="EC" id="2.3.1.225"/>
    </reaction>
</comment>
<keyword evidence="3 8" id="KW-0808">Transferase</keyword>
<feature type="region of interest" description="Disordered" evidence="9">
    <location>
        <begin position="516"/>
        <end position="583"/>
    </location>
</feature>